<dbReference type="EMBL" id="AP025017">
    <property type="protein sequence ID" value="BDA65668.1"/>
    <property type="molecule type" value="Genomic_DNA"/>
</dbReference>
<feature type="domain" description="Methyltransferase type 11" evidence="1">
    <location>
        <begin position="39"/>
        <end position="135"/>
    </location>
</feature>
<keyword evidence="2" id="KW-0808">Transferase</keyword>
<sequence length="278" mass="30427">MALDFHAESNAGTYASRGADPGWVSAVAGMIDLRGLRVVDLGCGGGIYSTAMAQMGALVTGVDFSAQMVTDARERAQSLGFGDVRFVQGDAERTGLEAGAADVVLMRALIHHVPSRPAVLAEARRLLTERGTVLIQDRTMADVFAPPSAEHFRGWFFEIFPRLIDIEARRRPDAEEVDLALRKAGFSSISHSSLPEVRRTYDGINELRSDLLSRTGRSILHELDDGELAFLVDGICERIARSTPADQTIREVDYWTLWRARADRHGAEDAGAAAHRPR</sequence>
<dbReference type="GO" id="GO:0008168">
    <property type="term" value="F:methyltransferase activity"/>
    <property type="evidence" value="ECO:0007669"/>
    <property type="project" value="UniProtKB-KW"/>
</dbReference>
<dbReference type="RefSeq" id="WP_223909257.1">
    <property type="nucleotide sequence ID" value="NZ_AP025017.1"/>
</dbReference>
<keyword evidence="3" id="KW-1185">Reference proteome</keyword>
<dbReference type="SUPFAM" id="SSF53335">
    <property type="entry name" value="S-adenosyl-L-methionine-dependent methyltransferases"/>
    <property type="match status" value="1"/>
</dbReference>
<dbReference type="GO" id="GO:0032259">
    <property type="term" value="P:methylation"/>
    <property type="evidence" value="ECO:0007669"/>
    <property type="project" value="UniProtKB-KW"/>
</dbReference>
<dbReference type="CDD" id="cd02440">
    <property type="entry name" value="AdoMet_MTases"/>
    <property type="match status" value="1"/>
</dbReference>
<dbReference type="InterPro" id="IPR029063">
    <property type="entry name" value="SAM-dependent_MTases_sf"/>
</dbReference>
<organism evidence="2 3">
    <name type="scientific">Actinomyces capricornis</name>
    <dbReference type="NCBI Taxonomy" id="2755559"/>
    <lineage>
        <taxon>Bacteria</taxon>
        <taxon>Bacillati</taxon>
        <taxon>Actinomycetota</taxon>
        <taxon>Actinomycetes</taxon>
        <taxon>Actinomycetales</taxon>
        <taxon>Actinomycetaceae</taxon>
        <taxon>Actinomyces</taxon>
    </lineage>
</organism>
<accession>A0ABN6K8L9</accession>
<dbReference type="Proteomes" id="UP000824496">
    <property type="component" value="Chromosome"/>
</dbReference>
<keyword evidence="2" id="KW-0489">Methyltransferase</keyword>
<gene>
    <name evidence="2" type="ORF">MANAM107_25020</name>
</gene>
<evidence type="ECO:0000313" key="3">
    <source>
        <dbReference type="Proteomes" id="UP000824496"/>
    </source>
</evidence>
<name>A0ABN6K8L9_9ACTO</name>
<reference evidence="2 3" key="1">
    <citation type="submission" date="2021-08" db="EMBL/GenBank/DDBJ databases">
        <title>Whole genome sequence of novel Actinomyces species strain MAS-1.</title>
        <authorList>
            <person name="Saito M."/>
            <person name="Kuwahara N."/>
            <person name="Takizawa T."/>
            <person name="Gotouda H."/>
            <person name="Ochiai T."/>
        </authorList>
    </citation>
    <scope>NUCLEOTIDE SEQUENCE [LARGE SCALE GENOMIC DNA]</scope>
    <source>
        <strain evidence="2 3">MAS-1</strain>
    </source>
</reference>
<dbReference type="PANTHER" id="PTHR43861">
    <property type="entry name" value="TRANS-ACONITATE 2-METHYLTRANSFERASE-RELATED"/>
    <property type="match status" value="1"/>
</dbReference>
<evidence type="ECO:0000313" key="2">
    <source>
        <dbReference type="EMBL" id="BDA65668.1"/>
    </source>
</evidence>
<evidence type="ECO:0000259" key="1">
    <source>
        <dbReference type="Pfam" id="PF08241"/>
    </source>
</evidence>
<dbReference type="PANTHER" id="PTHR43861:SF1">
    <property type="entry name" value="TRANS-ACONITATE 2-METHYLTRANSFERASE"/>
    <property type="match status" value="1"/>
</dbReference>
<protein>
    <submittedName>
        <fullName evidence="2">SAM-dependent methyltransferase</fullName>
    </submittedName>
</protein>
<dbReference type="Pfam" id="PF08241">
    <property type="entry name" value="Methyltransf_11"/>
    <property type="match status" value="1"/>
</dbReference>
<dbReference type="Gene3D" id="3.40.50.150">
    <property type="entry name" value="Vaccinia Virus protein VP39"/>
    <property type="match status" value="1"/>
</dbReference>
<proteinExistence type="predicted"/>
<dbReference type="InterPro" id="IPR013216">
    <property type="entry name" value="Methyltransf_11"/>
</dbReference>